<gene>
    <name evidence="5" type="ORF">VTH8203_02946</name>
</gene>
<dbReference type="OrthoDB" id="9801249at2"/>
<feature type="modified residue" description="N6-(pyridoxal phosphate)lysine" evidence="4">
    <location>
        <position position="34"/>
    </location>
</feature>
<dbReference type="PANTHER" id="PTHR43780:SF2">
    <property type="entry name" value="1-AMINOCYCLOPROPANE-1-CARBOXYLATE DEAMINASE-RELATED"/>
    <property type="match status" value="1"/>
</dbReference>
<evidence type="ECO:0000256" key="3">
    <source>
        <dbReference type="ARBA" id="ARBA00022898"/>
    </source>
</evidence>
<evidence type="ECO:0000256" key="1">
    <source>
        <dbReference type="ARBA" id="ARBA00001933"/>
    </source>
</evidence>
<sequence length="312" mass="35749">MNLNNSPVTQHHFQGYDFHLKRDDLLHSHFNGNKARKFADLLGSELPGITQLIGWGSAQANSLTSLAALAKIKQLKLTYFVDHKPDWLDEHPTGNYRAAKELGAEIISLKQQLGSNAPHPRDYISANYAHSTDCYVVPEGGRFQSARKGIIELAEEILSWSRFEKGKPIKVALPSGTGTTALFLSQILMPKNIEVLTCPCVGGKQYLKQQFDELGHFSYYPTILELENKHHFGKLYLQDYEIWQQLQDETDIEFDLLYDPMMWRCLLPWLDTNPDVSLLYIHQGGLLGNETMLPRYRRKYDADKNQWQPKVD</sequence>
<name>A0A240EMB2_9VIBR</name>
<proteinExistence type="inferred from homology"/>
<dbReference type="GO" id="GO:0019148">
    <property type="term" value="F:D-cysteine desulfhydrase activity"/>
    <property type="evidence" value="ECO:0007669"/>
    <property type="project" value="TreeGrafter"/>
</dbReference>
<keyword evidence="3 4" id="KW-0663">Pyridoxal phosphate</keyword>
<dbReference type="PIRSF" id="PIRSF006278">
    <property type="entry name" value="ACCD_DCysDesulf"/>
    <property type="match status" value="1"/>
</dbReference>
<dbReference type="InterPro" id="IPR027278">
    <property type="entry name" value="ACCD_DCysDesulf"/>
</dbReference>
<comment type="similarity">
    <text evidence="2">Belongs to the ACC deaminase/D-cysteine desulfhydrase family.</text>
</comment>
<dbReference type="SUPFAM" id="SSF53686">
    <property type="entry name" value="Tryptophan synthase beta subunit-like PLP-dependent enzymes"/>
    <property type="match status" value="1"/>
</dbReference>
<dbReference type="Proteomes" id="UP000219336">
    <property type="component" value="Unassembled WGS sequence"/>
</dbReference>
<organism evidence="5 6">
    <name type="scientific">Vibrio thalassae</name>
    <dbReference type="NCBI Taxonomy" id="1243014"/>
    <lineage>
        <taxon>Bacteria</taxon>
        <taxon>Pseudomonadati</taxon>
        <taxon>Pseudomonadota</taxon>
        <taxon>Gammaproteobacteria</taxon>
        <taxon>Vibrionales</taxon>
        <taxon>Vibrionaceae</taxon>
        <taxon>Vibrio</taxon>
    </lineage>
</organism>
<keyword evidence="6" id="KW-1185">Reference proteome</keyword>
<evidence type="ECO:0000256" key="2">
    <source>
        <dbReference type="ARBA" id="ARBA00008639"/>
    </source>
</evidence>
<accession>A0A240EMB2</accession>
<dbReference type="Gene3D" id="3.40.50.1100">
    <property type="match status" value="2"/>
</dbReference>
<evidence type="ECO:0000256" key="4">
    <source>
        <dbReference type="PIRSR" id="PIRSR006278-2"/>
    </source>
</evidence>
<evidence type="ECO:0000313" key="5">
    <source>
        <dbReference type="EMBL" id="SNX49299.1"/>
    </source>
</evidence>
<dbReference type="RefSeq" id="WP_096994371.1">
    <property type="nucleotide sequence ID" value="NZ_JBHSII010000001.1"/>
</dbReference>
<evidence type="ECO:0000313" key="6">
    <source>
        <dbReference type="Proteomes" id="UP000219336"/>
    </source>
</evidence>
<dbReference type="PANTHER" id="PTHR43780">
    <property type="entry name" value="1-AMINOCYCLOPROPANE-1-CARBOXYLATE DEAMINASE-RELATED"/>
    <property type="match status" value="1"/>
</dbReference>
<dbReference type="InterPro" id="IPR036052">
    <property type="entry name" value="TrpB-like_PALP_sf"/>
</dbReference>
<comment type="cofactor">
    <cofactor evidence="1">
        <name>pyridoxal 5'-phosphate</name>
        <dbReference type="ChEBI" id="CHEBI:597326"/>
    </cofactor>
</comment>
<dbReference type="EMBL" id="OANU01000053">
    <property type="protein sequence ID" value="SNX49299.1"/>
    <property type="molecule type" value="Genomic_DNA"/>
</dbReference>
<reference evidence="6" key="1">
    <citation type="submission" date="2016-06" db="EMBL/GenBank/DDBJ databases">
        <authorList>
            <person name="Rodrigo-Torres L."/>
            <person name="Arahal R.D."/>
            <person name="Lucena T."/>
        </authorList>
    </citation>
    <scope>NUCLEOTIDE SEQUENCE [LARGE SCALE GENOMIC DNA]</scope>
    <source>
        <strain evidence="6">CECT8203</strain>
    </source>
</reference>
<protein>
    <submittedName>
        <fullName evidence="5">D-cysteine desulfhydrase</fullName>
    </submittedName>
</protein>
<dbReference type="AlphaFoldDB" id="A0A240EMB2"/>